<evidence type="ECO:0000313" key="1">
    <source>
        <dbReference type="EMBL" id="ADH91883.1"/>
    </source>
</evidence>
<dbReference type="Proteomes" id="UP000000376">
    <property type="component" value="Chromosome"/>
</dbReference>
<dbReference type="AlphaFoldDB" id="D7BLT4"/>
<dbReference type="EMBL" id="CP002045">
    <property type="protein sequence ID" value="ADH91883.1"/>
    <property type="molecule type" value="Genomic_DNA"/>
</dbReference>
<protein>
    <submittedName>
        <fullName evidence="1">Uncharacterized protein</fullName>
    </submittedName>
</protein>
<proteinExistence type="predicted"/>
<dbReference type="KEGG" id="ahe:Arch_0120"/>
<accession>D7BLT4</accession>
<organism evidence="1 2">
    <name type="scientific">Arcanobacterium haemolyticum (strain ATCC 9345 / DSM 20595 / CCM 5947 / CCUG 17215 / LMG 16163 / NBRC 15585 / NCTC 8452 / 11018)</name>
    <dbReference type="NCBI Taxonomy" id="644284"/>
    <lineage>
        <taxon>Bacteria</taxon>
        <taxon>Bacillati</taxon>
        <taxon>Actinomycetota</taxon>
        <taxon>Actinomycetes</taxon>
        <taxon>Actinomycetales</taxon>
        <taxon>Actinomycetaceae</taxon>
        <taxon>Arcanobacterium</taxon>
    </lineage>
</organism>
<keyword evidence="2" id="KW-1185">Reference proteome</keyword>
<sequence>MLLALPKPPKTKTGISEGLEGLAGLNKLLAGARSARSGTAVFYMALLSCVPLIWDFHGVGLGRQGSGLVEDWAARA</sequence>
<name>D7BLT4_ARCHD</name>
<dbReference type="HOGENOM" id="CLU_2646620_0_0_11"/>
<reference evidence="1 2" key="1">
    <citation type="journal article" date="2010" name="Stand. Genomic Sci.">
        <title>Complete genome sequence of Arcanobacterium haemolyticum type strain (11018).</title>
        <authorList>
            <person name="Yasawong M."/>
            <person name="Teshima H."/>
            <person name="Lapidus A."/>
            <person name="Nolan M."/>
            <person name="Lucas S."/>
            <person name="Glavina Del Rio T."/>
            <person name="Tice H."/>
            <person name="Cheng J."/>
            <person name="Bruce D."/>
            <person name="Detter C."/>
            <person name="Tapia R."/>
            <person name="Han C."/>
            <person name="Goodwin L."/>
            <person name="Pitluck S."/>
            <person name="Liolios K."/>
            <person name="Ivanova N."/>
            <person name="Mavromatis K."/>
            <person name="Mikhailova N."/>
            <person name="Pati A."/>
            <person name="Chen A."/>
            <person name="Palaniappan K."/>
            <person name="Land M."/>
            <person name="Hauser L."/>
            <person name="Chang Y."/>
            <person name="Jeffries C."/>
            <person name="Rohde M."/>
            <person name="Sikorski J."/>
            <person name="Pukall R."/>
            <person name="Goker M."/>
            <person name="Woyke T."/>
            <person name="Bristow J."/>
            <person name="Eisen J."/>
            <person name="Markowitz V."/>
            <person name="Hugenholtz P."/>
            <person name="Kyrpides N."/>
            <person name="Klenk H."/>
        </authorList>
    </citation>
    <scope>NUCLEOTIDE SEQUENCE [LARGE SCALE GENOMIC DNA]</scope>
    <source>
        <strain evidence="2">ATCC 9345 / DSM 20595 / CCUG 17215 / LMG 16163 / NBRC 15585 / NCTC 8452 / 11018</strain>
    </source>
</reference>
<gene>
    <name evidence="1" type="ordered locus">Arch_0120</name>
</gene>
<evidence type="ECO:0000313" key="2">
    <source>
        <dbReference type="Proteomes" id="UP000000376"/>
    </source>
</evidence>
<dbReference type="STRING" id="644284.Arch_0120"/>